<dbReference type="Pfam" id="PF07609">
    <property type="entry name" value="DUF1572"/>
    <property type="match status" value="1"/>
</dbReference>
<gene>
    <name evidence="2" type="ORF">DYBT9275_05751</name>
</gene>
<dbReference type="InterPro" id="IPR011466">
    <property type="entry name" value="DUF1572"/>
</dbReference>
<evidence type="ECO:0000313" key="2">
    <source>
        <dbReference type="EMBL" id="CAG5017339.1"/>
    </source>
</evidence>
<evidence type="ECO:0000256" key="1">
    <source>
        <dbReference type="SAM" id="MobiDB-lite"/>
    </source>
</evidence>
<dbReference type="SUPFAM" id="SSF109854">
    <property type="entry name" value="DinB/YfiT-like putative metalloenzymes"/>
    <property type="match status" value="1"/>
</dbReference>
<name>A0A916NNV8_9BACT</name>
<feature type="region of interest" description="Disordered" evidence="1">
    <location>
        <begin position="189"/>
        <end position="210"/>
    </location>
</feature>
<protein>
    <recommendedName>
        <fullName evidence="4">DUF1572 domain-containing protein</fullName>
    </recommendedName>
</protein>
<reference evidence="2" key="1">
    <citation type="submission" date="2021-04" db="EMBL/GenBank/DDBJ databases">
        <authorList>
            <person name="Rodrigo-Torres L."/>
            <person name="Arahal R. D."/>
            <person name="Lucena T."/>
        </authorList>
    </citation>
    <scope>NUCLEOTIDE SEQUENCE</scope>
    <source>
        <strain evidence="2">CECT 9275</strain>
    </source>
</reference>
<dbReference type="Proteomes" id="UP000680038">
    <property type="component" value="Unassembled WGS sequence"/>
</dbReference>
<accession>A0A916NNV8</accession>
<evidence type="ECO:0000313" key="3">
    <source>
        <dbReference type="Proteomes" id="UP000680038"/>
    </source>
</evidence>
<dbReference type="AlphaFoldDB" id="A0A916NNV8"/>
<proteinExistence type="predicted"/>
<keyword evidence="3" id="KW-1185">Reference proteome</keyword>
<dbReference type="EMBL" id="CAJRAF010000004">
    <property type="protein sequence ID" value="CAG5017339.1"/>
    <property type="molecule type" value="Genomic_DNA"/>
</dbReference>
<sequence>MSGRYQNKRSKSFEKEWDSNIYFTMENDYLQSVKKQFEYYKLLADKTITQLPDEKLFWQFNEESNSVAMIVKHLSGNMLSRWTDFLTSDGEKEWRNRDAEFDNDIRTRQDMLARWEQGWQCLFSALNSLDTPHLAQVIYIRNQGHTVMEAINRQLAHYPYHVGQIVFIGKMVQNEKWQSLSIPRGASSGYNADKFAQPQRKEHFTDEYRK</sequence>
<organism evidence="2 3">
    <name type="scientific">Dyadobacter helix</name>
    <dbReference type="NCBI Taxonomy" id="2822344"/>
    <lineage>
        <taxon>Bacteria</taxon>
        <taxon>Pseudomonadati</taxon>
        <taxon>Bacteroidota</taxon>
        <taxon>Cytophagia</taxon>
        <taxon>Cytophagales</taxon>
        <taxon>Spirosomataceae</taxon>
        <taxon>Dyadobacter</taxon>
    </lineage>
</organism>
<comment type="caution">
    <text evidence="2">The sequence shown here is derived from an EMBL/GenBank/DDBJ whole genome shotgun (WGS) entry which is preliminary data.</text>
</comment>
<evidence type="ECO:0008006" key="4">
    <source>
        <dbReference type="Google" id="ProtNLM"/>
    </source>
</evidence>
<dbReference type="InterPro" id="IPR034660">
    <property type="entry name" value="DinB/YfiT-like"/>
</dbReference>
<dbReference type="Gene3D" id="1.20.120.450">
    <property type="entry name" value="dinb family like domain"/>
    <property type="match status" value="1"/>
</dbReference>
<feature type="compositionally biased region" description="Basic and acidic residues" evidence="1">
    <location>
        <begin position="199"/>
        <end position="210"/>
    </location>
</feature>